<dbReference type="InterPro" id="IPR051695">
    <property type="entry name" value="Phosphoglycerate_Mutase"/>
</dbReference>
<evidence type="ECO:0000313" key="5">
    <source>
        <dbReference type="Proteomes" id="UP000029577"/>
    </source>
</evidence>
<dbReference type="STRING" id="642227.HA49_03280"/>
<dbReference type="GO" id="GO:0045820">
    <property type="term" value="P:negative regulation of glycolytic process"/>
    <property type="evidence" value="ECO:0007669"/>
    <property type="project" value="TreeGrafter"/>
</dbReference>
<dbReference type="Gene3D" id="3.40.50.1240">
    <property type="entry name" value="Phosphoglycerate mutase-like"/>
    <property type="match status" value="1"/>
</dbReference>
<reference evidence="4" key="1">
    <citation type="submission" date="2014-12" db="EMBL/GenBank/DDBJ databases">
        <title>The draft genome of the Tatumella morbirosei type strain, LMG23360T isolated from pineapple rot.</title>
        <authorList>
            <person name="Smits T.H."/>
            <person name="Palmer M."/>
            <person name="Venter S.N."/>
            <person name="Duffy B."/>
            <person name="Steenkamp E.T."/>
            <person name="Chan W.Y."/>
            <person name="Coutinho T.A."/>
            <person name="Coetzee M.P."/>
            <person name="De Maayer P."/>
        </authorList>
    </citation>
    <scope>NUCLEOTIDE SEQUENCE [LARGE SCALE GENOMIC DNA]</scope>
    <source>
        <strain evidence="4">LMG 23360</strain>
    </source>
</reference>
<gene>
    <name evidence="4" type="ORF">HA49_03280</name>
</gene>
<evidence type="ECO:0000256" key="1">
    <source>
        <dbReference type="ARBA" id="ARBA00022801"/>
    </source>
</evidence>
<dbReference type="eggNOG" id="COG0406">
    <property type="taxonomic scope" value="Bacteria"/>
</dbReference>
<evidence type="ECO:0000256" key="2">
    <source>
        <dbReference type="PIRSR" id="PIRSR613078-1"/>
    </source>
</evidence>
<dbReference type="GO" id="GO:0004331">
    <property type="term" value="F:fructose-2,6-bisphosphate 2-phosphatase activity"/>
    <property type="evidence" value="ECO:0007669"/>
    <property type="project" value="TreeGrafter"/>
</dbReference>
<dbReference type="EMBL" id="JPKR02000005">
    <property type="protein sequence ID" value="KGD78406.2"/>
    <property type="molecule type" value="Genomic_DNA"/>
</dbReference>
<dbReference type="PANTHER" id="PTHR46517">
    <property type="entry name" value="FRUCTOSE-2,6-BISPHOSPHATASE TIGAR"/>
    <property type="match status" value="1"/>
</dbReference>
<dbReference type="SUPFAM" id="SSF53254">
    <property type="entry name" value="Phosphoglycerate mutase-like"/>
    <property type="match status" value="1"/>
</dbReference>
<feature type="binding site" evidence="3">
    <location>
        <position position="68"/>
    </location>
    <ligand>
        <name>substrate</name>
    </ligand>
</feature>
<dbReference type="Proteomes" id="UP000029577">
    <property type="component" value="Unassembled WGS sequence"/>
</dbReference>
<keyword evidence="1" id="KW-0378">Hydrolase</keyword>
<feature type="binding site" evidence="3">
    <location>
        <begin position="18"/>
        <end position="25"/>
    </location>
    <ligand>
        <name>substrate</name>
    </ligand>
</feature>
<comment type="caution">
    <text evidence="4">The sequence shown here is derived from an EMBL/GenBank/DDBJ whole genome shotgun (WGS) entry which is preliminary data.</text>
</comment>
<feature type="active site" description="Proton donor/acceptor" evidence="2">
    <location>
        <position position="95"/>
    </location>
</feature>
<dbReference type="PANTHER" id="PTHR46517:SF1">
    <property type="entry name" value="FRUCTOSE-2,6-BISPHOSPHATASE TIGAR"/>
    <property type="match status" value="1"/>
</dbReference>
<evidence type="ECO:0000313" key="4">
    <source>
        <dbReference type="EMBL" id="KGD78406.2"/>
    </source>
</evidence>
<dbReference type="CDD" id="cd07067">
    <property type="entry name" value="HP_PGM_like"/>
    <property type="match status" value="1"/>
</dbReference>
<proteinExistence type="predicted"/>
<dbReference type="SMART" id="SM00855">
    <property type="entry name" value="PGAM"/>
    <property type="match status" value="1"/>
</dbReference>
<dbReference type="InterPro" id="IPR013078">
    <property type="entry name" value="His_Pase_superF_clade-1"/>
</dbReference>
<dbReference type="AlphaFoldDB" id="A0A095TNI4"/>
<dbReference type="GO" id="GO:0005829">
    <property type="term" value="C:cytosol"/>
    <property type="evidence" value="ECO:0007669"/>
    <property type="project" value="TreeGrafter"/>
</dbReference>
<name>A0A095TNI4_9GAMM</name>
<keyword evidence="5" id="KW-1185">Reference proteome</keyword>
<evidence type="ECO:0000256" key="3">
    <source>
        <dbReference type="PIRSR" id="PIRSR613078-2"/>
    </source>
</evidence>
<dbReference type="Pfam" id="PF00300">
    <property type="entry name" value="His_Phos_1"/>
    <property type="match status" value="1"/>
</dbReference>
<accession>A0A095TNI4</accession>
<sequence length="242" mass="26750">MCNASSLNNDEITLYFARHGETLLNSFDHVQGWADAPLTAEGKEVARYLGAGLKGIPFDRFYSGDLGRQRDTLKIVLRQTGQSLAEVTELSGLRESYFGSFEGLRNEEMRDASARVLGFKDQGEMLSEMKSGKISIRQLQDAISAADPAGQAENYNQVKTRIYAALSEIVESAKKQQDKNILIVTSGMTIMNLVYELTGKPVQIKPLENASVVKITYSKGNYIINEPGTLKYVNNGKVLLDK</sequence>
<dbReference type="InterPro" id="IPR029033">
    <property type="entry name" value="His_PPase_superfam"/>
</dbReference>
<feature type="active site" description="Tele-phosphohistidine intermediate" evidence="2">
    <location>
        <position position="19"/>
    </location>
</feature>
<organism evidence="4 5">
    <name type="scientific">Tatumella morbirosei</name>
    <dbReference type="NCBI Taxonomy" id="642227"/>
    <lineage>
        <taxon>Bacteria</taxon>
        <taxon>Pseudomonadati</taxon>
        <taxon>Pseudomonadota</taxon>
        <taxon>Gammaproteobacteria</taxon>
        <taxon>Enterobacterales</taxon>
        <taxon>Erwiniaceae</taxon>
        <taxon>Tatumella</taxon>
    </lineage>
</organism>
<protein>
    <submittedName>
        <fullName evidence="4">Phosphoglycerate mutase</fullName>
    </submittedName>
</protein>
<dbReference type="GO" id="GO:0043456">
    <property type="term" value="P:regulation of pentose-phosphate shunt"/>
    <property type="evidence" value="ECO:0007669"/>
    <property type="project" value="TreeGrafter"/>
</dbReference>